<organism evidence="2 3">
    <name type="scientific">Cordyceps fumosorosea (strain ARSEF 2679)</name>
    <name type="common">Isaria fumosorosea</name>
    <dbReference type="NCBI Taxonomy" id="1081104"/>
    <lineage>
        <taxon>Eukaryota</taxon>
        <taxon>Fungi</taxon>
        <taxon>Dikarya</taxon>
        <taxon>Ascomycota</taxon>
        <taxon>Pezizomycotina</taxon>
        <taxon>Sordariomycetes</taxon>
        <taxon>Hypocreomycetidae</taxon>
        <taxon>Hypocreales</taxon>
        <taxon>Cordycipitaceae</taxon>
        <taxon>Cordyceps</taxon>
    </lineage>
</organism>
<dbReference type="InterPro" id="IPR016181">
    <property type="entry name" value="Acyl_CoA_acyltransferase"/>
</dbReference>
<evidence type="ECO:0000313" key="2">
    <source>
        <dbReference type="EMBL" id="OAA74252.1"/>
    </source>
</evidence>
<dbReference type="OrthoDB" id="4216009at2759"/>
<dbReference type="Pfam" id="PF00583">
    <property type="entry name" value="Acetyltransf_1"/>
    <property type="match status" value="1"/>
</dbReference>
<comment type="caution">
    <text evidence="2">The sequence shown here is derived from an EMBL/GenBank/DDBJ whole genome shotgun (WGS) entry which is preliminary data.</text>
</comment>
<evidence type="ECO:0000313" key="3">
    <source>
        <dbReference type="Proteomes" id="UP000076744"/>
    </source>
</evidence>
<feature type="domain" description="N-acetyltransferase" evidence="1">
    <location>
        <begin position="11"/>
        <end position="170"/>
    </location>
</feature>
<sequence length="182" mass="19830">MSTTTTTTPAISLREITKDNWRAVIDLDTHPHQRGNVSTNARSLCEAHYSPDAWVRAIYAGDALVGFLMMSIWEPDAWASIWRFMIDARFQGRGCGAAAIRAAAAHVRAAHPEMRTLRLMSAGPGGKAARDGKAAVEEGASPYRFYCKLGFRDIEPADEFGEVEMGLDLHGPELDVGAKGEP</sequence>
<reference evidence="2 3" key="1">
    <citation type="journal article" date="2016" name="Genome Biol. Evol.">
        <title>Divergent and convergent evolution of fungal pathogenicity.</title>
        <authorList>
            <person name="Shang Y."/>
            <person name="Xiao G."/>
            <person name="Zheng P."/>
            <person name="Cen K."/>
            <person name="Zhan S."/>
            <person name="Wang C."/>
        </authorList>
    </citation>
    <scope>NUCLEOTIDE SEQUENCE [LARGE SCALE GENOMIC DNA]</scope>
    <source>
        <strain evidence="2 3">ARSEF 2679</strain>
    </source>
</reference>
<dbReference type="AlphaFoldDB" id="A0A162JVB6"/>
<gene>
    <name evidence="2" type="ORF">ISF_01153</name>
</gene>
<evidence type="ECO:0000259" key="1">
    <source>
        <dbReference type="PROSITE" id="PS51186"/>
    </source>
</evidence>
<name>A0A162JVB6_CORFA</name>
<proteinExistence type="predicted"/>
<dbReference type="SUPFAM" id="SSF55729">
    <property type="entry name" value="Acyl-CoA N-acyltransferases (Nat)"/>
    <property type="match status" value="1"/>
</dbReference>
<dbReference type="Proteomes" id="UP000076744">
    <property type="component" value="Unassembled WGS sequence"/>
</dbReference>
<dbReference type="GO" id="GO:0016747">
    <property type="term" value="F:acyltransferase activity, transferring groups other than amino-acyl groups"/>
    <property type="evidence" value="ECO:0007669"/>
    <property type="project" value="InterPro"/>
</dbReference>
<dbReference type="Gene3D" id="3.40.630.30">
    <property type="match status" value="1"/>
</dbReference>
<dbReference type="RefSeq" id="XP_018709210.1">
    <property type="nucleotide sequence ID" value="XM_018844760.1"/>
</dbReference>
<protein>
    <submittedName>
        <fullName evidence="2">GCN5-N-acetyltransferase</fullName>
    </submittedName>
</protein>
<keyword evidence="2" id="KW-0808">Transferase</keyword>
<dbReference type="GeneID" id="30017445"/>
<dbReference type="PROSITE" id="PS51186">
    <property type="entry name" value="GNAT"/>
    <property type="match status" value="1"/>
</dbReference>
<keyword evidence="3" id="KW-1185">Reference proteome</keyword>
<dbReference type="InterPro" id="IPR000182">
    <property type="entry name" value="GNAT_dom"/>
</dbReference>
<accession>A0A162JVB6</accession>
<dbReference type="EMBL" id="AZHB01000001">
    <property type="protein sequence ID" value="OAA74252.1"/>
    <property type="molecule type" value="Genomic_DNA"/>
</dbReference>